<reference evidence="1 2" key="1">
    <citation type="submission" date="2024-04" db="EMBL/GenBank/DDBJ databases">
        <title>Tritrichomonas musculus Genome.</title>
        <authorList>
            <person name="Alves-Ferreira E."/>
            <person name="Grigg M."/>
            <person name="Lorenzi H."/>
            <person name="Galac M."/>
        </authorList>
    </citation>
    <scope>NUCLEOTIDE SEQUENCE [LARGE SCALE GENOMIC DNA]</scope>
    <source>
        <strain evidence="1 2">EAF2021</strain>
    </source>
</reference>
<dbReference type="Proteomes" id="UP001470230">
    <property type="component" value="Unassembled WGS sequence"/>
</dbReference>
<protein>
    <submittedName>
        <fullName evidence="1">Uncharacterized protein</fullName>
    </submittedName>
</protein>
<proteinExistence type="predicted"/>
<keyword evidence="2" id="KW-1185">Reference proteome</keyword>
<gene>
    <name evidence="1" type="ORF">M9Y10_018305</name>
</gene>
<dbReference type="EMBL" id="JAPFFF010000024">
    <property type="protein sequence ID" value="KAK8850182.1"/>
    <property type="molecule type" value="Genomic_DNA"/>
</dbReference>
<evidence type="ECO:0000313" key="1">
    <source>
        <dbReference type="EMBL" id="KAK8850182.1"/>
    </source>
</evidence>
<evidence type="ECO:0000313" key="2">
    <source>
        <dbReference type="Proteomes" id="UP001470230"/>
    </source>
</evidence>
<sequence>MCPYVYVHKRVYKPTKKDIILLINQVQRFLRKTFRFEFRFVGSTKRNMITKNTKSNVGYDFDLDIRIHLKRIEYTPGELKHILMYAFNNFVHQFNYDYCEDNGRVFTIKMKDTTNAKIIHSCDFAIVRDTED</sequence>
<name>A0ABR2HNV7_9EUKA</name>
<organism evidence="1 2">
    <name type="scientific">Tritrichomonas musculus</name>
    <dbReference type="NCBI Taxonomy" id="1915356"/>
    <lineage>
        <taxon>Eukaryota</taxon>
        <taxon>Metamonada</taxon>
        <taxon>Parabasalia</taxon>
        <taxon>Tritrichomonadida</taxon>
        <taxon>Tritrichomonadidae</taxon>
        <taxon>Tritrichomonas</taxon>
    </lineage>
</organism>
<comment type="caution">
    <text evidence="1">The sequence shown here is derived from an EMBL/GenBank/DDBJ whole genome shotgun (WGS) entry which is preliminary data.</text>
</comment>
<accession>A0ABR2HNV7</accession>